<dbReference type="InterPro" id="IPR027417">
    <property type="entry name" value="P-loop_NTPase"/>
</dbReference>
<dbReference type="Proteomes" id="UP000292003">
    <property type="component" value="Unassembled WGS sequence"/>
</dbReference>
<protein>
    <submittedName>
        <fullName evidence="7">ATP-binding cassette domain-containing protein</fullName>
    </submittedName>
</protein>
<evidence type="ECO:0000259" key="6">
    <source>
        <dbReference type="PROSITE" id="PS50893"/>
    </source>
</evidence>
<keyword evidence="2" id="KW-0813">Transport</keyword>
<evidence type="ECO:0000256" key="2">
    <source>
        <dbReference type="ARBA" id="ARBA00022448"/>
    </source>
</evidence>
<dbReference type="EMBL" id="SFCC01000001">
    <property type="protein sequence ID" value="RZQ65823.1"/>
    <property type="molecule type" value="Genomic_DNA"/>
</dbReference>
<dbReference type="InterPro" id="IPR003439">
    <property type="entry name" value="ABC_transporter-like_ATP-bd"/>
</dbReference>
<comment type="caution">
    <text evidence="7">The sequence shown here is derived from an EMBL/GenBank/DDBJ whole genome shotgun (WGS) entry which is preliminary data.</text>
</comment>
<keyword evidence="4 7" id="KW-0067">ATP-binding</keyword>
<dbReference type="PROSITE" id="PS50893">
    <property type="entry name" value="ABC_TRANSPORTER_2"/>
    <property type="match status" value="1"/>
</dbReference>
<keyword evidence="3" id="KW-0547">Nucleotide-binding</keyword>
<dbReference type="RefSeq" id="WP_130473391.1">
    <property type="nucleotide sequence ID" value="NZ_SFCC01000001.1"/>
</dbReference>
<evidence type="ECO:0000256" key="4">
    <source>
        <dbReference type="ARBA" id="ARBA00022840"/>
    </source>
</evidence>
<evidence type="ECO:0000313" key="8">
    <source>
        <dbReference type="Proteomes" id="UP000292003"/>
    </source>
</evidence>
<dbReference type="InterPro" id="IPR050763">
    <property type="entry name" value="ABC_transporter_ATP-binding"/>
</dbReference>
<gene>
    <name evidence="7" type="ORF">EWH70_01710</name>
</gene>
<evidence type="ECO:0000313" key="7">
    <source>
        <dbReference type="EMBL" id="RZQ65823.1"/>
    </source>
</evidence>
<evidence type="ECO:0000256" key="1">
    <source>
        <dbReference type="ARBA" id="ARBA00004202"/>
    </source>
</evidence>
<dbReference type="GO" id="GO:0005886">
    <property type="term" value="C:plasma membrane"/>
    <property type="evidence" value="ECO:0007669"/>
    <property type="project" value="UniProtKB-SubCell"/>
</dbReference>
<proteinExistence type="predicted"/>
<dbReference type="AlphaFoldDB" id="A0A4Q7JFV8"/>
<feature type="domain" description="ABC transporter" evidence="6">
    <location>
        <begin position="3"/>
        <end position="233"/>
    </location>
</feature>
<dbReference type="SMART" id="SM00382">
    <property type="entry name" value="AAA"/>
    <property type="match status" value="1"/>
</dbReference>
<reference evidence="7 8" key="1">
    <citation type="submission" date="2019-02" db="EMBL/GenBank/DDBJ databases">
        <title>Draft genome sequence of Amycolatopsis sp. 8-3EHSu isolated from roots of Suaeda maritima.</title>
        <authorList>
            <person name="Duangmal K."/>
            <person name="Chantavorakit T."/>
        </authorList>
    </citation>
    <scope>NUCLEOTIDE SEQUENCE [LARGE SCALE GENOMIC DNA]</scope>
    <source>
        <strain evidence="7 8">8-3EHSu</strain>
    </source>
</reference>
<dbReference type="OrthoDB" id="9804819at2"/>
<dbReference type="InterPro" id="IPR003593">
    <property type="entry name" value="AAA+_ATPase"/>
</dbReference>
<organism evidence="7 8">
    <name type="scientific">Amycolatopsis suaedae</name>
    <dbReference type="NCBI Taxonomy" id="2510978"/>
    <lineage>
        <taxon>Bacteria</taxon>
        <taxon>Bacillati</taxon>
        <taxon>Actinomycetota</taxon>
        <taxon>Actinomycetes</taxon>
        <taxon>Pseudonocardiales</taxon>
        <taxon>Pseudonocardiaceae</taxon>
        <taxon>Amycolatopsis</taxon>
    </lineage>
</organism>
<evidence type="ECO:0000256" key="3">
    <source>
        <dbReference type="ARBA" id="ARBA00022741"/>
    </source>
</evidence>
<keyword evidence="5" id="KW-0046">Antibiotic resistance</keyword>
<sequence>MRIDVVGLRKCYGQVEALADVTLRAGPGRVLGVLGHNGAGKTTLVDILATRTLPTAGTARVCGFDVVRNPRQVRRVIGVTGQATAVDGALPGRDNLVLVARLLGANPRQAGDRAEELIEAFGLGDVAGRPAATYSGGLLRRLDLAMSLVGRPVVLFLDEPSTGLDPVGRTELWRLVGDLAADGTTVVLTTQYLDEADELATDVVVLGAGRVVASGTPAQLKSAIGTRTATVRFADDRTAVSAAGLFSRVGLTAAPLERQVTVSLAAAADVTTVVRALDTVGIEPADLTVAEPTLTDVYLALHREQGVR</sequence>
<keyword evidence="8" id="KW-1185">Reference proteome</keyword>
<comment type="subcellular location">
    <subcellularLocation>
        <location evidence="1">Cell membrane</location>
        <topology evidence="1">Peripheral membrane protein</topology>
    </subcellularLocation>
</comment>
<dbReference type="PANTHER" id="PTHR42711">
    <property type="entry name" value="ABC TRANSPORTER ATP-BINDING PROTEIN"/>
    <property type="match status" value="1"/>
</dbReference>
<accession>A0A4Q7JFV8</accession>
<dbReference type="GO" id="GO:0046677">
    <property type="term" value="P:response to antibiotic"/>
    <property type="evidence" value="ECO:0007669"/>
    <property type="project" value="UniProtKB-KW"/>
</dbReference>
<dbReference type="Pfam" id="PF00005">
    <property type="entry name" value="ABC_tran"/>
    <property type="match status" value="1"/>
</dbReference>
<evidence type="ECO:0000256" key="5">
    <source>
        <dbReference type="ARBA" id="ARBA00023251"/>
    </source>
</evidence>
<dbReference type="GO" id="GO:0005524">
    <property type="term" value="F:ATP binding"/>
    <property type="evidence" value="ECO:0007669"/>
    <property type="project" value="UniProtKB-KW"/>
</dbReference>
<name>A0A4Q7JFV8_9PSEU</name>
<dbReference type="GO" id="GO:0016887">
    <property type="term" value="F:ATP hydrolysis activity"/>
    <property type="evidence" value="ECO:0007669"/>
    <property type="project" value="InterPro"/>
</dbReference>
<dbReference type="PANTHER" id="PTHR42711:SF19">
    <property type="entry name" value="DOXORUBICIN RESISTANCE ATP-BINDING PROTEIN DRRA"/>
    <property type="match status" value="1"/>
</dbReference>
<dbReference type="SUPFAM" id="SSF52540">
    <property type="entry name" value="P-loop containing nucleoside triphosphate hydrolases"/>
    <property type="match status" value="1"/>
</dbReference>
<dbReference type="Gene3D" id="3.40.50.300">
    <property type="entry name" value="P-loop containing nucleotide triphosphate hydrolases"/>
    <property type="match status" value="1"/>
</dbReference>